<evidence type="ECO:0000259" key="6">
    <source>
        <dbReference type="Pfam" id="PF05182"/>
    </source>
</evidence>
<dbReference type="PhylomeDB" id="A5KEA6"/>
<feature type="region of interest" description="Disordered" evidence="5">
    <location>
        <begin position="146"/>
        <end position="197"/>
    </location>
</feature>
<evidence type="ECO:0000256" key="2">
    <source>
        <dbReference type="ARBA" id="ARBA00007459"/>
    </source>
</evidence>
<dbReference type="Pfam" id="PF05182">
    <property type="entry name" value="Fip1"/>
    <property type="match status" value="1"/>
</dbReference>
<dbReference type="AlphaFoldDB" id="A5KEA6"/>
<dbReference type="KEGG" id="pvx:PVX_087020"/>
<proteinExistence type="inferred from homology"/>
<dbReference type="GO" id="GO:0005634">
    <property type="term" value="C:nucleus"/>
    <property type="evidence" value="ECO:0007669"/>
    <property type="project" value="UniProtKB-SubCell"/>
</dbReference>
<comment type="similarity">
    <text evidence="2">Belongs to the FIP1 family.</text>
</comment>
<feature type="domain" description="Pre-mRNA polyadenylation factor Fip1" evidence="6">
    <location>
        <begin position="82"/>
        <end position="115"/>
    </location>
</feature>
<dbReference type="OMA" id="DHHEQNY"/>
<feature type="compositionally biased region" description="Basic and acidic residues" evidence="5">
    <location>
        <begin position="147"/>
        <end position="171"/>
    </location>
</feature>
<keyword evidence="8" id="KW-1185">Reference proteome</keyword>
<dbReference type="GeneID" id="5471267"/>
<name>A5KEA6_PLAVS</name>
<dbReference type="EMBL" id="AAKM01002770">
    <property type="protein sequence ID" value="EDL42324.1"/>
    <property type="molecule type" value="Genomic_DNA"/>
</dbReference>
<reference evidence="7 8" key="1">
    <citation type="journal article" date="2008" name="Nature">
        <title>Comparative genomics of the neglected human malaria parasite Plasmodium vivax.</title>
        <authorList>
            <person name="Carlton J.M."/>
            <person name="Adams J.H."/>
            <person name="Silva J.C."/>
            <person name="Bidwell S.L."/>
            <person name="Lorenzi H."/>
            <person name="Caler E."/>
            <person name="Crabtree J."/>
            <person name="Angiuoli S.V."/>
            <person name="Merino E.F."/>
            <person name="Amedeo P."/>
            <person name="Cheng Q."/>
            <person name="Coulson R.M."/>
            <person name="Crabb B.S."/>
            <person name="Del Portillo H.A."/>
            <person name="Essien K."/>
            <person name="Feldblyum T.V."/>
            <person name="Fernandez-Becerra C."/>
            <person name="Gilson P.R."/>
            <person name="Gueye A.H."/>
            <person name="Guo X."/>
            <person name="Kang'a S."/>
            <person name="Kooij T.W."/>
            <person name="Korsinczky M."/>
            <person name="Meyer E.V."/>
            <person name="Nene V."/>
            <person name="Paulsen I."/>
            <person name="White O."/>
            <person name="Ralph S.A."/>
            <person name="Ren Q."/>
            <person name="Sargeant T.J."/>
            <person name="Salzberg S.L."/>
            <person name="Stoeckert C.J."/>
            <person name="Sullivan S.A."/>
            <person name="Yamamoto M.M."/>
            <person name="Hoffman S.L."/>
            <person name="Wortman J.R."/>
            <person name="Gardner M.J."/>
            <person name="Galinski M.R."/>
            <person name="Barnwell J.W."/>
            <person name="Fraser-Liggett C.M."/>
        </authorList>
    </citation>
    <scope>NUCLEOTIDE SEQUENCE [LARGE SCALE GENOMIC DNA]</scope>
    <source>
        <strain evidence="7 8">Salvador I</strain>
    </source>
</reference>
<evidence type="ECO:0000313" key="7">
    <source>
        <dbReference type="EMBL" id="EDL42324.1"/>
    </source>
</evidence>
<feature type="compositionally biased region" description="Basic and acidic residues" evidence="5">
    <location>
        <begin position="220"/>
        <end position="240"/>
    </location>
</feature>
<feature type="compositionally biased region" description="Basic and acidic residues" evidence="5">
    <location>
        <begin position="25"/>
        <end position="43"/>
    </location>
</feature>
<keyword evidence="4" id="KW-0539">Nucleus</keyword>
<evidence type="ECO:0000256" key="4">
    <source>
        <dbReference type="ARBA" id="ARBA00023242"/>
    </source>
</evidence>
<feature type="compositionally biased region" description="Gly residues" evidence="5">
    <location>
        <begin position="251"/>
        <end position="266"/>
    </location>
</feature>
<dbReference type="GO" id="GO:0006397">
    <property type="term" value="P:mRNA processing"/>
    <property type="evidence" value="ECO:0007669"/>
    <property type="project" value="UniProtKB-KW"/>
</dbReference>
<evidence type="ECO:0000256" key="3">
    <source>
        <dbReference type="ARBA" id="ARBA00022664"/>
    </source>
</evidence>
<dbReference type="RefSeq" id="XP_001608348.1">
    <property type="nucleotide sequence ID" value="XM_001608298.1"/>
</dbReference>
<feature type="region of interest" description="Disordered" evidence="5">
    <location>
        <begin position="212"/>
        <end position="313"/>
    </location>
</feature>
<feature type="region of interest" description="Disordered" evidence="5">
    <location>
        <begin position="15"/>
        <end position="69"/>
    </location>
</feature>
<keyword evidence="3" id="KW-0507">mRNA processing</keyword>
<comment type="subcellular location">
    <subcellularLocation>
        <location evidence="1">Nucleus</location>
    </subcellularLocation>
</comment>
<evidence type="ECO:0000313" key="8">
    <source>
        <dbReference type="Proteomes" id="UP000008333"/>
    </source>
</evidence>
<sequence>MEDSDDEDNVQVIIFGNSTEANFDDFYREQDPTKDEHGGDGRGDPAGGAFPNGEAEETPRDVDLETQVQRATRENKVFLKYDYTREKPWAHHADKSMWFNYNFDEHSFKEWVQKHIDKRIEKQQNYQVENADNVYEDKFRAAVRNPRGFEDSDRRGYSDHHEQNYDDDVLRRNQKGAKNSIGMKASNSKKGALSNNYGLQRGNNALVQPHEESSFAFQPLREEDNYVDDRGRRMPPEKAASRTGQMTQNGGTPGGGGHTAQGGGHTAQGVGHSAQGGGHTAQGVGHSAQGVGHSAQGVGHSAQGVGHSAQGEDLTQFQDLVNFFKQNPEV</sequence>
<dbReference type="InParanoid" id="A5KEA6"/>
<organism evidence="7 8">
    <name type="scientific">Plasmodium vivax (strain Salvador I)</name>
    <dbReference type="NCBI Taxonomy" id="126793"/>
    <lineage>
        <taxon>Eukaryota</taxon>
        <taxon>Sar</taxon>
        <taxon>Alveolata</taxon>
        <taxon>Apicomplexa</taxon>
        <taxon>Aconoidasida</taxon>
        <taxon>Haemosporida</taxon>
        <taxon>Plasmodiidae</taxon>
        <taxon>Plasmodium</taxon>
        <taxon>Plasmodium (Plasmodium)</taxon>
    </lineage>
</organism>
<comment type="caution">
    <text evidence="7">The sequence shown here is derived from an EMBL/GenBank/DDBJ whole genome shotgun (WGS) entry which is preliminary data.</text>
</comment>
<dbReference type="STRING" id="126793.A5KEA6"/>
<dbReference type="Proteomes" id="UP000008333">
    <property type="component" value="Unassembled WGS sequence"/>
</dbReference>
<dbReference type="VEuPathDB" id="PlasmoDB:PVX_087020"/>
<evidence type="ECO:0000256" key="5">
    <source>
        <dbReference type="SAM" id="MobiDB-lite"/>
    </source>
</evidence>
<gene>
    <name evidence="7" type="ORF">PVX_087020</name>
</gene>
<feature type="compositionally biased region" description="Polar residues" evidence="5">
    <location>
        <begin position="185"/>
        <end position="197"/>
    </location>
</feature>
<evidence type="ECO:0000256" key="1">
    <source>
        <dbReference type="ARBA" id="ARBA00004123"/>
    </source>
</evidence>
<dbReference type="InterPro" id="IPR007854">
    <property type="entry name" value="Fip1_dom"/>
</dbReference>
<protein>
    <recommendedName>
        <fullName evidence="6">Pre-mRNA polyadenylation factor Fip1 domain-containing protein</fullName>
    </recommendedName>
</protein>
<accession>A5KEA6</accession>